<feature type="transmembrane region" description="Helical" evidence="1">
    <location>
        <begin position="51"/>
        <end position="70"/>
    </location>
</feature>
<gene>
    <name evidence="2" type="ORF">MUN86_08665</name>
</gene>
<evidence type="ECO:0000256" key="1">
    <source>
        <dbReference type="SAM" id="Phobius"/>
    </source>
</evidence>
<sequence>MSVTEFFVTFASAVTFFATLGISHWQIILGLIVGGVAASPIAARLAGRIPVRWMFVGVGLMVIIWSLWALRKVFF</sequence>
<keyword evidence="1" id="KW-1133">Transmembrane helix</keyword>
<feature type="transmembrane region" description="Helical" evidence="1">
    <location>
        <begin position="6"/>
        <end position="39"/>
    </location>
</feature>
<protein>
    <recommendedName>
        <fullName evidence="4">Membrane transporter protein</fullName>
    </recommendedName>
</protein>
<evidence type="ECO:0008006" key="4">
    <source>
        <dbReference type="Google" id="ProtNLM"/>
    </source>
</evidence>
<reference evidence="2" key="1">
    <citation type="submission" date="2022-04" db="EMBL/GenBank/DDBJ databases">
        <title>Hymenobacter sp. isolated from the air.</title>
        <authorList>
            <person name="Won M."/>
            <person name="Lee C.-M."/>
            <person name="Woen H.-Y."/>
            <person name="Kwon S.-W."/>
        </authorList>
    </citation>
    <scope>NUCLEOTIDE SEQUENCE</scope>
    <source>
        <strain evidence="2">5420S-77</strain>
    </source>
</reference>
<accession>A0ABY4GAJ9</accession>
<name>A0ABY4GAJ9_9BACT</name>
<evidence type="ECO:0000313" key="2">
    <source>
        <dbReference type="EMBL" id="UOQ67913.1"/>
    </source>
</evidence>
<keyword evidence="1" id="KW-0472">Membrane</keyword>
<organism evidence="2 3">
    <name type="scientific">Hymenobacter volaticus</name>
    <dbReference type="NCBI Taxonomy" id="2932254"/>
    <lineage>
        <taxon>Bacteria</taxon>
        <taxon>Pseudomonadati</taxon>
        <taxon>Bacteroidota</taxon>
        <taxon>Cytophagia</taxon>
        <taxon>Cytophagales</taxon>
        <taxon>Hymenobacteraceae</taxon>
        <taxon>Hymenobacter</taxon>
    </lineage>
</organism>
<keyword evidence="1" id="KW-0812">Transmembrane</keyword>
<dbReference type="RefSeq" id="WP_245124213.1">
    <property type="nucleotide sequence ID" value="NZ_CP095061.1"/>
</dbReference>
<proteinExistence type="predicted"/>
<dbReference type="EMBL" id="CP095061">
    <property type="protein sequence ID" value="UOQ67913.1"/>
    <property type="molecule type" value="Genomic_DNA"/>
</dbReference>
<dbReference type="Proteomes" id="UP000830401">
    <property type="component" value="Chromosome"/>
</dbReference>
<keyword evidence="3" id="KW-1185">Reference proteome</keyword>
<evidence type="ECO:0000313" key="3">
    <source>
        <dbReference type="Proteomes" id="UP000830401"/>
    </source>
</evidence>